<dbReference type="GO" id="GO:0015035">
    <property type="term" value="F:protein-disulfide reductase activity"/>
    <property type="evidence" value="ECO:0007669"/>
    <property type="project" value="InterPro"/>
</dbReference>
<dbReference type="Proteomes" id="UP000292095">
    <property type="component" value="Unassembled WGS sequence"/>
</dbReference>
<dbReference type="InterPro" id="IPR007263">
    <property type="entry name" value="DCC1-like"/>
</dbReference>
<organism evidence="1 4">
    <name type="scientific">Streptomyces albidoflavus</name>
    <dbReference type="NCBI Taxonomy" id="1886"/>
    <lineage>
        <taxon>Bacteria</taxon>
        <taxon>Bacillati</taxon>
        <taxon>Actinomycetota</taxon>
        <taxon>Actinomycetes</taxon>
        <taxon>Kitasatosporales</taxon>
        <taxon>Streptomycetaceae</taxon>
        <taxon>Streptomyces</taxon>
        <taxon>Streptomyces albidoflavus group</taxon>
    </lineage>
</organism>
<evidence type="ECO:0000313" key="2">
    <source>
        <dbReference type="EMBL" id="RZE36072.1"/>
    </source>
</evidence>
<gene>
    <name evidence="2" type="ORF">C0Q91_20810</name>
    <name evidence="1" type="ORF">C0Q92_20595</name>
</gene>
<evidence type="ECO:0000313" key="4">
    <source>
        <dbReference type="Proteomes" id="UP000292693"/>
    </source>
</evidence>
<accession>A0A0X3WL48</accession>
<sequence>MPATHRPVRRLTVLYDAGCPLCTQLSGWLERRRQLVPLDLVPAGSERARELLPGLDHAATLDEITVVGDGGQVFRGTAAWITVLWALDGYRALAHRLATTASGAALARGAVLAAARLRETTRQWGGATYPATDGWRYDPRTGWVFEPPGCDTTCPADG</sequence>
<reference evidence="3 4" key="1">
    <citation type="submission" date="2017-12" db="EMBL/GenBank/DDBJ databases">
        <title>Population genomics insights into the ecological differentiation and adaptive evolution in streptomycetes.</title>
        <authorList>
            <person name="Li Y."/>
            <person name="Huang Y."/>
        </authorList>
    </citation>
    <scope>NUCLEOTIDE SEQUENCE [LARGE SCALE GENOMIC DNA]</scope>
    <source>
        <strain evidence="2 3">FXJ.2339</strain>
        <strain evidence="1 4">NBRC 100770</strain>
    </source>
</reference>
<name>A0A126Y8F7_9ACTN</name>
<proteinExistence type="predicted"/>
<dbReference type="AlphaFoldDB" id="A0A126Y8F7"/>
<dbReference type="RefSeq" id="WP_018468395.1">
    <property type="nucleotide sequence ID" value="NZ_CP014485.1"/>
</dbReference>
<dbReference type="EMBL" id="PKLL01000025">
    <property type="protein sequence ID" value="RZE18510.1"/>
    <property type="molecule type" value="Genomic_DNA"/>
</dbReference>
<evidence type="ECO:0000313" key="3">
    <source>
        <dbReference type="Proteomes" id="UP000292095"/>
    </source>
</evidence>
<evidence type="ECO:0000313" key="1">
    <source>
        <dbReference type="EMBL" id="RZE18510.1"/>
    </source>
</evidence>
<protein>
    <submittedName>
        <fullName evidence="1">DUF393 domain-containing protein</fullName>
    </submittedName>
</protein>
<accession>A0A126Y8F7</accession>
<dbReference type="EMBL" id="PKLK01000025">
    <property type="protein sequence ID" value="RZE36072.1"/>
    <property type="molecule type" value="Genomic_DNA"/>
</dbReference>
<dbReference type="Pfam" id="PF04134">
    <property type="entry name" value="DCC1-like"/>
    <property type="match status" value="1"/>
</dbReference>
<dbReference type="Proteomes" id="UP000292693">
    <property type="component" value="Unassembled WGS sequence"/>
</dbReference>
<comment type="caution">
    <text evidence="1">The sequence shown here is derived from an EMBL/GenBank/DDBJ whole genome shotgun (WGS) entry which is preliminary data.</text>
</comment>